<proteinExistence type="predicted"/>
<evidence type="ECO:0000313" key="2">
    <source>
        <dbReference type="Proteomes" id="UP001239111"/>
    </source>
</evidence>
<dbReference type="Proteomes" id="UP001239111">
    <property type="component" value="Chromosome 4"/>
</dbReference>
<dbReference type="EMBL" id="CM056744">
    <property type="protein sequence ID" value="KAJ8668603.1"/>
    <property type="molecule type" value="Genomic_DNA"/>
</dbReference>
<keyword evidence="2" id="KW-1185">Reference proteome</keyword>
<protein>
    <submittedName>
        <fullName evidence="1">Uncharacterized protein</fullName>
    </submittedName>
</protein>
<accession>A0ACC2NC02</accession>
<reference evidence="1" key="1">
    <citation type="submission" date="2023-04" db="EMBL/GenBank/DDBJ databases">
        <title>A chromosome-level genome assembly of the parasitoid wasp Eretmocerus hayati.</title>
        <authorList>
            <person name="Zhong Y."/>
            <person name="Liu S."/>
            <person name="Liu Y."/>
        </authorList>
    </citation>
    <scope>NUCLEOTIDE SEQUENCE</scope>
    <source>
        <strain evidence="1">ZJU_SS_LIU_2023</strain>
    </source>
</reference>
<sequence length="258" mass="29923">MSNLVILAYTCASIFLYSFLKHMNHRAWQLPGPPSRLLLVTAHPDDEVMFFGPMICSLIHGGVTQIYLLCLSMGGDKQRKNELWACANQLGIPDAHVTIVMCTEMPDDPAVQWPDDVVAKSILQHVESYKIDTVVTFDKHGVSSHKNHISIYYAIAMLCIEKRVPLYCKLYTLETVNIFRKYIQLLDLPISLLSGSYWYLISYQQRHNIHDAMKKHRSQYVWFRKLFMVFSRYTLINTLNEVNILDLELDLQFDDDDD</sequence>
<evidence type="ECO:0000313" key="1">
    <source>
        <dbReference type="EMBL" id="KAJ8668603.1"/>
    </source>
</evidence>
<comment type="caution">
    <text evidence="1">The sequence shown here is derived from an EMBL/GenBank/DDBJ whole genome shotgun (WGS) entry which is preliminary data.</text>
</comment>
<gene>
    <name evidence="1" type="ORF">QAD02_010266</name>
</gene>
<name>A0ACC2NC02_9HYME</name>
<organism evidence="1 2">
    <name type="scientific">Eretmocerus hayati</name>
    <dbReference type="NCBI Taxonomy" id="131215"/>
    <lineage>
        <taxon>Eukaryota</taxon>
        <taxon>Metazoa</taxon>
        <taxon>Ecdysozoa</taxon>
        <taxon>Arthropoda</taxon>
        <taxon>Hexapoda</taxon>
        <taxon>Insecta</taxon>
        <taxon>Pterygota</taxon>
        <taxon>Neoptera</taxon>
        <taxon>Endopterygota</taxon>
        <taxon>Hymenoptera</taxon>
        <taxon>Apocrita</taxon>
        <taxon>Proctotrupomorpha</taxon>
        <taxon>Chalcidoidea</taxon>
        <taxon>Aphelinidae</taxon>
        <taxon>Aphelininae</taxon>
        <taxon>Eretmocerus</taxon>
    </lineage>
</organism>